<feature type="transmembrane region" description="Helical" evidence="1">
    <location>
        <begin position="6"/>
        <end position="29"/>
    </location>
</feature>
<dbReference type="AlphaFoldDB" id="A0A2M7B7F6"/>
<keyword evidence="1" id="KW-1133">Transmembrane helix</keyword>
<dbReference type="Proteomes" id="UP000230131">
    <property type="component" value="Unassembled WGS sequence"/>
</dbReference>
<evidence type="ECO:0000313" key="4">
    <source>
        <dbReference type="Proteomes" id="UP000230131"/>
    </source>
</evidence>
<organism evidence="3 4">
    <name type="scientific">Candidatus Wolfebacteria bacterium CG03_land_8_20_14_0_80_36_15</name>
    <dbReference type="NCBI Taxonomy" id="1975067"/>
    <lineage>
        <taxon>Bacteria</taxon>
        <taxon>Candidatus Wolfeibacteriota</taxon>
    </lineage>
</organism>
<sequence length="229" mass="27051">MPLIENLLFLLLRMTRWIILPIILFCIFWKRWLLFIRLKYIKGIKWSIFEIKIPKEILKTPKAMEQVFSQMYSIYSFGMKFLTKYWDGEVENWLSFEMVGRAGGIYFYIYFPSKRKNLIRSAIYSQYPDAEISEAEDYLNNFPEILPDETFDIWGAEFVLVKDASYPIRTYPYFEEAQEEKRLDPLSAIAEVMSQLKSDEAILIQILISPTGSATGDDWPKRGEEIIAK</sequence>
<evidence type="ECO:0000256" key="1">
    <source>
        <dbReference type="SAM" id="Phobius"/>
    </source>
</evidence>
<reference evidence="4" key="1">
    <citation type="submission" date="2017-09" db="EMBL/GenBank/DDBJ databases">
        <title>Depth-based differentiation of microbial function through sediment-hosted aquifers and enrichment of novel symbionts in the deep terrestrial subsurface.</title>
        <authorList>
            <person name="Probst A.J."/>
            <person name="Ladd B."/>
            <person name="Jarett J.K."/>
            <person name="Geller-Mcgrath D.E."/>
            <person name="Sieber C.M.K."/>
            <person name="Emerson J.B."/>
            <person name="Anantharaman K."/>
            <person name="Thomas B.C."/>
            <person name="Malmstrom R."/>
            <person name="Stieglmeier M."/>
            <person name="Klingl A."/>
            <person name="Woyke T."/>
            <person name="Ryan C.M."/>
            <person name="Banfield J.F."/>
        </authorList>
    </citation>
    <scope>NUCLEOTIDE SEQUENCE [LARGE SCALE GENOMIC DNA]</scope>
</reference>
<gene>
    <name evidence="3" type="ORF">COS59_01790</name>
</gene>
<dbReference type="Pfam" id="PF26449">
    <property type="entry name" value="DUF8128"/>
    <property type="match status" value="1"/>
</dbReference>
<name>A0A2M7B7F6_9BACT</name>
<dbReference type="InterPro" id="IPR058441">
    <property type="entry name" value="DUF8128"/>
</dbReference>
<feature type="non-terminal residue" evidence="3">
    <location>
        <position position="229"/>
    </location>
</feature>
<evidence type="ECO:0000313" key="3">
    <source>
        <dbReference type="EMBL" id="PIU99056.1"/>
    </source>
</evidence>
<evidence type="ECO:0000259" key="2">
    <source>
        <dbReference type="Pfam" id="PF26449"/>
    </source>
</evidence>
<proteinExistence type="predicted"/>
<comment type="caution">
    <text evidence="3">The sequence shown here is derived from an EMBL/GenBank/DDBJ whole genome shotgun (WGS) entry which is preliminary data.</text>
</comment>
<accession>A0A2M7B7F6</accession>
<feature type="domain" description="DUF8128" evidence="2">
    <location>
        <begin position="87"/>
        <end position="213"/>
    </location>
</feature>
<keyword evidence="1" id="KW-0472">Membrane</keyword>
<protein>
    <recommendedName>
        <fullName evidence="2">DUF8128 domain-containing protein</fullName>
    </recommendedName>
</protein>
<keyword evidence="1" id="KW-0812">Transmembrane</keyword>
<dbReference type="EMBL" id="PEVH01000056">
    <property type="protein sequence ID" value="PIU99056.1"/>
    <property type="molecule type" value="Genomic_DNA"/>
</dbReference>